<comment type="caution">
    <text evidence="8">The sequence shown here is derived from an EMBL/GenBank/DDBJ whole genome shotgun (WGS) entry which is preliminary data.</text>
</comment>
<dbReference type="Proteomes" id="UP001151088">
    <property type="component" value="Unassembled WGS sequence"/>
</dbReference>
<dbReference type="EMBL" id="JANTHZ010000001">
    <property type="protein sequence ID" value="MCS0494157.1"/>
    <property type="molecule type" value="Genomic_DNA"/>
</dbReference>
<feature type="region of interest" description="Disordered" evidence="6">
    <location>
        <begin position="1"/>
        <end position="20"/>
    </location>
</feature>
<dbReference type="SUPFAM" id="SSF51905">
    <property type="entry name" value="FAD/NAD(P)-binding domain"/>
    <property type="match status" value="1"/>
</dbReference>
<dbReference type="Gene3D" id="3.30.9.10">
    <property type="entry name" value="D-Amino Acid Oxidase, subunit A, domain 2"/>
    <property type="match status" value="1"/>
</dbReference>
<dbReference type="AlphaFoldDB" id="A0A9X2P8D7"/>
<protein>
    <submittedName>
        <fullName evidence="8">NAD(P)/FAD-dependent oxidoreductase</fullName>
    </submittedName>
</protein>
<gene>
    <name evidence="8" type="ORF">NVS89_03535</name>
</gene>
<keyword evidence="9" id="KW-1185">Reference proteome</keyword>
<accession>A0A9X2P8D7</accession>
<keyword evidence="2" id="KW-0285">Flavoprotein</keyword>
<evidence type="ECO:0000259" key="7">
    <source>
        <dbReference type="Pfam" id="PF01266"/>
    </source>
</evidence>
<sequence length="393" mass="40471">MSTPEAASVDTAPADPAPTETASVDCVVAGAGVVGLAIARALARHGLEVLVLEATGLIGSDTSARNSEVIHAGIYYAPGTLKARLCVAGREALYVYCAERGIAHRRCGKLIVAASAAETGKLEAIDAHARACGVTDLRPLASAEARAMEPALQAEAALLSPSTGIIDSHGLMLAYRGELEDAGGMVAFHAPIIAGTAGAEGFTLEVGGEAPMRLACRLFVNAAGHGAVPLARAIEGIPAAAVPQAFFCKGSYFTLSGRAPFTHLVYPVPEQAGLGVHLTLDLGGQARFGPDTEWIDTRDYEVDPARGDAFYAAIRRYWPALPDGALQPAYAGIRPKIVPAGVPAADFRIDGPQEHGVPGLVQLFGIESPGLTASLAIAELVAHKLDVSPVPAL</sequence>
<keyword evidence="4" id="KW-0560">Oxidoreductase</keyword>
<name>A0A9X2P8D7_9HYPH</name>
<organism evidence="8 9">
    <name type="scientific">Ancylobacter mangrovi</name>
    <dbReference type="NCBI Taxonomy" id="2972472"/>
    <lineage>
        <taxon>Bacteria</taxon>
        <taxon>Pseudomonadati</taxon>
        <taxon>Pseudomonadota</taxon>
        <taxon>Alphaproteobacteria</taxon>
        <taxon>Hyphomicrobiales</taxon>
        <taxon>Xanthobacteraceae</taxon>
        <taxon>Ancylobacter</taxon>
    </lineage>
</organism>
<proteinExistence type="inferred from homology"/>
<dbReference type="InterPro" id="IPR006076">
    <property type="entry name" value="FAD-dep_OxRdtase"/>
</dbReference>
<evidence type="ECO:0000256" key="1">
    <source>
        <dbReference type="ARBA" id="ARBA00001974"/>
    </source>
</evidence>
<dbReference type="Gene3D" id="3.50.50.60">
    <property type="entry name" value="FAD/NAD(P)-binding domain"/>
    <property type="match status" value="1"/>
</dbReference>
<evidence type="ECO:0000256" key="3">
    <source>
        <dbReference type="ARBA" id="ARBA00022827"/>
    </source>
</evidence>
<reference evidence="8" key="1">
    <citation type="submission" date="2022-08" db="EMBL/GenBank/DDBJ databases">
        <authorList>
            <person name="Li F."/>
        </authorList>
    </citation>
    <scope>NUCLEOTIDE SEQUENCE</scope>
    <source>
        <strain evidence="8">MQZ15Z-1</strain>
    </source>
</reference>
<evidence type="ECO:0000256" key="2">
    <source>
        <dbReference type="ARBA" id="ARBA00022630"/>
    </source>
</evidence>
<comment type="similarity">
    <text evidence="5">Belongs to the L2HGDH family.</text>
</comment>
<dbReference type="GO" id="GO:0047545">
    <property type="term" value="F:(S)-2-hydroxyglutarate dehydrogenase activity"/>
    <property type="evidence" value="ECO:0007669"/>
    <property type="project" value="TreeGrafter"/>
</dbReference>
<dbReference type="Pfam" id="PF01266">
    <property type="entry name" value="DAO"/>
    <property type="match status" value="1"/>
</dbReference>
<dbReference type="RefSeq" id="WP_258731103.1">
    <property type="nucleotide sequence ID" value="NZ_JANTHZ010000001.1"/>
</dbReference>
<evidence type="ECO:0000313" key="8">
    <source>
        <dbReference type="EMBL" id="MCS0494157.1"/>
    </source>
</evidence>
<comment type="cofactor">
    <cofactor evidence="1">
        <name>FAD</name>
        <dbReference type="ChEBI" id="CHEBI:57692"/>
    </cofactor>
</comment>
<keyword evidence="3" id="KW-0274">FAD</keyword>
<evidence type="ECO:0000256" key="6">
    <source>
        <dbReference type="SAM" id="MobiDB-lite"/>
    </source>
</evidence>
<evidence type="ECO:0000256" key="5">
    <source>
        <dbReference type="ARBA" id="ARBA00037941"/>
    </source>
</evidence>
<evidence type="ECO:0000256" key="4">
    <source>
        <dbReference type="ARBA" id="ARBA00023002"/>
    </source>
</evidence>
<dbReference type="InterPro" id="IPR036188">
    <property type="entry name" value="FAD/NAD-bd_sf"/>
</dbReference>
<feature type="domain" description="FAD dependent oxidoreductase" evidence="7">
    <location>
        <begin position="25"/>
        <end position="383"/>
    </location>
</feature>
<dbReference type="PANTHER" id="PTHR43104">
    <property type="entry name" value="L-2-HYDROXYGLUTARATE DEHYDROGENASE, MITOCHONDRIAL"/>
    <property type="match status" value="1"/>
</dbReference>
<evidence type="ECO:0000313" key="9">
    <source>
        <dbReference type="Proteomes" id="UP001151088"/>
    </source>
</evidence>
<dbReference type="PANTHER" id="PTHR43104:SF4">
    <property type="entry name" value="L-2-HYDROXYGLUTARATE DEHYDROGENASE, MITOCHONDRIAL"/>
    <property type="match status" value="1"/>
</dbReference>